<protein>
    <submittedName>
        <fullName evidence="3">Aminodeoxychorismate synthase glutamine amidotransferase subunit</fullName>
    </submittedName>
</protein>
<proteinExistence type="predicted"/>
<feature type="domain" description="Glutamine amidotransferase" evidence="2">
    <location>
        <begin position="6"/>
        <end position="184"/>
    </location>
</feature>
<dbReference type="SUPFAM" id="SSF52317">
    <property type="entry name" value="Class I glutamine amidotransferase-like"/>
    <property type="match status" value="1"/>
</dbReference>
<dbReference type="NCBIfam" id="TIGR00566">
    <property type="entry name" value="trpG_papA"/>
    <property type="match status" value="1"/>
</dbReference>
<dbReference type="PANTHER" id="PTHR43418:SF4">
    <property type="entry name" value="MULTIFUNCTIONAL TRYPTOPHAN BIOSYNTHESIS PROTEIN"/>
    <property type="match status" value="1"/>
</dbReference>
<dbReference type="PRINTS" id="PR00096">
    <property type="entry name" value="GATASE"/>
</dbReference>
<dbReference type="Proteomes" id="UP000318307">
    <property type="component" value="Unassembled WGS sequence"/>
</dbReference>
<dbReference type="EMBL" id="VLLC01000004">
    <property type="protein sequence ID" value="TWI75336.1"/>
    <property type="molecule type" value="Genomic_DNA"/>
</dbReference>
<name>A0A562S442_9BACT</name>
<evidence type="ECO:0000313" key="3">
    <source>
        <dbReference type="EMBL" id="TWI75336.1"/>
    </source>
</evidence>
<keyword evidence="4" id="KW-1185">Reference proteome</keyword>
<dbReference type="FunFam" id="3.40.50.880:FF:000003">
    <property type="entry name" value="Anthranilate synthase component II"/>
    <property type="match status" value="1"/>
</dbReference>
<sequence>MKPLILIDNFDSFTFNLAQLFAMAGKKPRVLRSNTALSLISEMDPAGIIIGPGPDDPERSGVSMEVLEYFSDKIPILGICLGMQCIAEHFGGKTIPSPEPVHGKTSMITHEGRGILKNIPSPFRACRYHSLCVDIPAKSPLCICGRSEDGTPMALFHRDLPLFGLQFHPESFLTEHGHQMALHFLGVL</sequence>
<dbReference type="CDD" id="cd01743">
    <property type="entry name" value="GATase1_Anthranilate_Synthase"/>
    <property type="match status" value="1"/>
</dbReference>
<dbReference type="OrthoDB" id="9786812at2"/>
<reference evidence="3 4" key="1">
    <citation type="submission" date="2019-07" db="EMBL/GenBank/DDBJ databases">
        <title>Genome sequencing of 100 strains of the haloalkaliphilic chemolithoautotrophic sulfur-oxidizing bacterium Thioalkalivibrio.</title>
        <authorList>
            <person name="Muyzer G."/>
        </authorList>
    </citation>
    <scope>NUCLEOTIDE SEQUENCE [LARGE SCALE GENOMIC DNA]</scope>
    <source>
        <strain evidence="3 4">ASO4-4</strain>
    </source>
</reference>
<dbReference type="AlphaFoldDB" id="A0A562S442"/>
<accession>A0A562S442</accession>
<keyword evidence="1 3" id="KW-0315">Glutamine amidotransferase</keyword>
<dbReference type="InterPro" id="IPR050472">
    <property type="entry name" value="Anth_synth/Amidotransfase"/>
</dbReference>
<evidence type="ECO:0000256" key="1">
    <source>
        <dbReference type="ARBA" id="ARBA00022962"/>
    </source>
</evidence>
<keyword evidence="3" id="KW-0808">Transferase</keyword>
<dbReference type="PANTHER" id="PTHR43418">
    <property type="entry name" value="MULTIFUNCTIONAL TRYPTOPHAN BIOSYNTHESIS PROTEIN-RELATED"/>
    <property type="match status" value="1"/>
</dbReference>
<organism evidence="3 4">
    <name type="scientific">Desulfobotulus alkaliphilus</name>
    <dbReference type="NCBI Taxonomy" id="622671"/>
    <lineage>
        <taxon>Bacteria</taxon>
        <taxon>Pseudomonadati</taxon>
        <taxon>Thermodesulfobacteriota</taxon>
        <taxon>Desulfobacteria</taxon>
        <taxon>Desulfobacterales</taxon>
        <taxon>Desulfobacteraceae</taxon>
        <taxon>Desulfobotulus</taxon>
    </lineage>
</organism>
<dbReference type="InterPro" id="IPR029062">
    <property type="entry name" value="Class_I_gatase-like"/>
</dbReference>
<dbReference type="PROSITE" id="PS51273">
    <property type="entry name" value="GATASE_TYPE_1"/>
    <property type="match status" value="1"/>
</dbReference>
<dbReference type="InterPro" id="IPR006221">
    <property type="entry name" value="TrpG/PapA_dom"/>
</dbReference>
<dbReference type="GO" id="GO:0000162">
    <property type="term" value="P:L-tryptophan biosynthetic process"/>
    <property type="evidence" value="ECO:0007669"/>
    <property type="project" value="TreeGrafter"/>
</dbReference>
<comment type="caution">
    <text evidence="3">The sequence shown here is derived from an EMBL/GenBank/DDBJ whole genome shotgun (WGS) entry which is preliminary data.</text>
</comment>
<dbReference type="RefSeq" id="WP_144682546.1">
    <property type="nucleotide sequence ID" value="NZ_VLLC01000004.1"/>
</dbReference>
<gene>
    <name evidence="3" type="ORF">LZ24_00787</name>
</gene>
<dbReference type="Pfam" id="PF00117">
    <property type="entry name" value="GATase"/>
    <property type="match status" value="1"/>
</dbReference>
<evidence type="ECO:0000259" key="2">
    <source>
        <dbReference type="Pfam" id="PF00117"/>
    </source>
</evidence>
<dbReference type="PRINTS" id="PR00097">
    <property type="entry name" value="ANTSNTHASEII"/>
</dbReference>
<evidence type="ECO:0000313" key="4">
    <source>
        <dbReference type="Proteomes" id="UP000318307"/>
    </source>
</evidence>
<dbReference type="GO" id="GO:0005829">
    <property type="term" value="C:cytosol"/>
    <property type="evidence" value="ECO:0007669"/>
    <property type="project" value="TreeGrafter"/>
</dbReference>
<dbReference type="GO" id="GO:0004049">
    <property type="term" value="F:anthranilate synthase activity"/>
    <property type="evidence" value="ECO:0007669"/>
    <property type="project" value="TreeGrafter"/>
</dbReference>
<dbReference type="PRINTS" id="PR00099">
    <property type="entry name" value="CPSGATASE"/>
</dbReference>
<dbReference type="InterPro" id="IPR017926">
    <property type="entry name" value="GATASE"/>
</dbReference>
<dbReference type="GO" id="GO:0016740">
    <property type="term" value="F:transferase activity"/>
    <property type="evidence" value="ECO:0007669"/>
    <property type="project" value="UniProtKB-KW"/>
</dbReference>
<dbReference type="Gene3D" id="3.40.50.880">
    <property type="match status" value="1"/>
</dbReference>